<dbReference type="GO" id="GO:0003676">
    <property type="term" value="F:nucleic acid binding"/>
    <property type="evidence" value="ECO:0007669"/>
    <property type="project" value="InterPro"/>
</dbReference>
<accession>A0A5E4FHH7</accession>
<dbReference type="EMBL" id="CABIKO010000102">
    <property type="protein sequence ID" value="VVA26091.1"/>
    <property type="molecule type" value="Genomic_DNA"/>
</dbReference>
<dbReference type="Pfam" id="PF13456">
    <property type="entry name" value="RVT_3"/>
    <property type="match status" value="1"/>
</dbReference>
<dbReference type="InterPro" id="IPR036397">
    <property type="entry name" value="RNaseH_sf"/>
</dbReference>
<dbReference type="InterPro" id="IPR012337">
    <property type="entry name" value="RNaseH-like_sf"/>
</dbReference>
<dbReference type="Gramene" id="VVA26091">
    <property type="protein sequence ID" value="VVA26091"/>
    <property type="gene ID" value="Prudul26B028660"/>
</dbReference>
<dbReference type="CDD" id="cd06222">
    <property type="entry name" value="RNase_H_like"/>
    <property type="match status" value="1"/>
</dbReference>
<dbReference type="InterPro" id="IPR043502">
    <property type="entry name" value="DNA/RNA_pol_sf"/>
</dbReference>
<dbReference type="SUPFAM" id="SSF53098">
    <property type="entry name" value="Ribonuclease H-like"/>
    <property type="match status" value="1"/>
</dbReference>
<dbReference type="Gene3D" id="3.30.420.10">
    <property type="entry name" value="Ribonuclease H-like superfamily/Ribonuclease H"/>
    <property type="match status" value="1"/>
</dbReference>
<feature type="domain" description="RNase H type-1" evidence="2">
    <location>
        <begin position="506"/>
        <end position="619"/>
    </location>
</feature>
<dbReference type="InterPro" id="IPR002156">
    <property type="entry name" value="RNaseH_domain"/>
</dbReference>
<gene>
    <name evidence="3" type="ORF">ALMOND_2B028660</name>
</gene>
<proteinExistence type="predicted"/>
<protein>
    <submittedName>
        <fullName evidence="3">PREDICTED: reverse mRNAase</fullName>
    </submittedName>
</protein>
<dbReference type="InterPro" id="IPR052343">
    <property type="entry name" value="Retrotransposon-Effector_Assoc"/>
</dbReference>
<dbReference type="Proteomes" id="UP000327085">
    <property type="component" value="Chromosome 1"/>
</dbReference>
<dbReference type="GO" id="GO:0004523">
    <property type="term" value="F:RNA-DNA hybrid ribonuclease activity"/>
    <property type="evidence" value="ECO:0007669"/>
    <property type="project" value="InterPro"/>
</dbReference>
<organism evidence="3 4">
    <name type="scientific">Prunus dulcis</name>
    <name type="common">Almond</name>
    <name type="synonym">Amygdalus dulcis</name>
    <dbReference type="NCBI Taxonomy" id="3755"/>
    <lineage>
        <taxon>Eukaryota</taxon>
        <taxon>Viridiplantae</taxon>
        <taxon>Streptophyta</taxon>
        <taxon>Embryophyta</taxon>
        <taxon>Tracheophyta</taxon>
        <taxon>Spermatophyta</taxon>
        <taxon>Magnoliopsida</taxon>
        <taxon>eudicotyledons</taxon>
        <taxon>Gunneridae</taxon>
        <taxon>Pentapetalae</taxon>
        <taxon>rosids</taxon>
        <taxon>fabids</taxon>
        <taxon>Rosales</taxon>
        <taxon>Rosaceae</taxon>
        <taxon>Amygdaloideae</taxon>
        <taxon>Amygdaleae</taxon>
        <taxon>Prunus</taxon>
    </lineage>
</organism>
<evidence type="ECO:0000259" key="2">
    <source>
        <dbReference type="Pfam" id="PF13456"/>
    </source>
</evidence>
<dbReference type="SUPFAM" id="SSF56672">
    <property type="entry name" value="DNA/RNA polymerases"/>
    <property type="match status" value="1"/>
</dbReference>
<reference evidence="4" key="1">
    <citation type="journal article" date="2020" name="Plant J.">
        <title>Transposons played a major role in the diversification between the closely related almond and peach genomes: results from the almond genome sequence.</title>
        <authorList>
            <person name="Alioto T."/>
            <person name="Alexiou K.G."/>
            <person name="Bardil A."/>
            <person name="Barteri F."/>
            <person name="Castanera R."/>
            <person name="Cruz F."/>
            <person name="Dhingra A."/>
            <person name="Duval H."/>
            <person name="Fernandez I Marti A."/>
            <person name="Frias L."/>
            <person name="Galan B."/>
            <person name="Garcia J.L."/>
            <person name="Howad W."/>
            <person name="Gomez-Garrido J."/>
            <person name="Gut M."/>
            <person name="Julca I."/>
            <person name="Morata J."/>
            <person name="Puigdomenech P."/>
            <person name="Ribeca P."/>
            <person name="Rubio Cabetas M.J."/>
            <person name="Vlasova A."/>
            <person name="Wirthensohn M."/>
            <person name="Garcia-Mas J."/>
            <person name="Gabaldon T."/>
            <person name="Casacuberta J.M."/>
            <person name="Arus P."/>
        </authorList>
    </citation>
    <scope>NUCLEOTIDE SEQUENCE [LARGE SCALE GENOMIC DNA]</scope>
    <source>
        <strain evidence="4">cv. Texas</strain>
    </source>
</reference>
<evidence type="ECO:0000313" key="3">
    <source>
        <dbReference type="EMBL" id="VVA26091.1"/>
    </source>
</evidence>
<dbReference type="InterPro" id="IPR044730">
    <property type="entry name" value="RNase_H-like_dom_plant"/>
</dbReference>
<dbReference type="InterPro" id="IPR000477">
    <property type="entry name" value="RT_dom"/>
</dbReference>
<dbReference type="AlphaFoldDB" id="A0A5E4FHH7"/>
<name>A0A5E4FHH7_PRUDU</name>
<evidence type="ECO:0000313" key="4">
    <source>
        <dbReference type="Proteomes" id="UP000327085"/>
    </source>
</evidence>
<dbReference type="PANTHER" id="PTHR46890:SF48">
    <property type="entry name" value="RNA-DIRECTED DNA POLYMERASE"/>
    <property type="match status" value="1"/>
</dbReference>
<sequence length="653" mass="73302">MNNSLCSPVLDKEIKEAAFQLGASKAPSPNGFSGIFYHNYWEIIREDLCKMVKAFFQPEFSVHCLNMTEIALIPKVPNPEAVTQLRPVALCNFTYKIISKILANRLKPMLAEIISPQQSAFIPGRQIKDNILLAHEAFHALKLRKKTKVYEMRLKLDMNKAYDRIEWDFLKEVLLKMGFDQTWLRLVMRCITSVSFIVLLNGKSENLFKPSRGIRHGDPISPYIFILVSDVLSVMLNKAVKRGIVQWIIFSRDSPTLSHLFFADDSIMFLKATERNCNVVASILNSYCHASGQASMLEGREVIIRGSQWQILNGTRVRLWIDKWFPVSPDGLLDPINDELVDENAFVSKIINLITKSWDLSNLNDRISDQDARRIKAMPVGGDCRSNRLVWPFSVSGCYSVKTGYNLIHPCNHPNHRHMRASGSHCVASPQRLFSSVGIWDPPLCARSAKKSRKLFSTDCYTVFGLPVSGKNVCPKQTIDWGKLLALELMEVADLNGHGAEEPTLQKTLIAGLGAVIRDEHGNFMRGAGKVRLASSPIEVEAHAALYDLVVASDLGNVHLECESDSKELIQSVKGNIQKGRWTIYPILAALKEKCRIFGSCSWKWIPRKANKAADVAAIEAKRKMCDEVWISRPPSSLAFVLQSDGLPCPPQV</sequence>
<dbReference type="InParanoid" id="A0A5E4FHH7"/>
<dbReference type="CDD" id="cd01650">
    <property type="entry name" value="RT_nLTR_like"/>
    <property type="match status" value="1"/>
</dbReference>
<dbReference type="PANTHER" id="PTHR46890">
    <property type="entry name" value="NON-LTR RETROLELEMENT REVERSE TRANSCRIPTASE-LIKE PROTEIN-RELATED"/>
    <property type="match status" value="1"/>
</dbReference>
<dbReference type="Pfam" id="PF00078">
    <property type="entry name" value="RVT_1"/>
    <property type="match status" value="1"/>
</dbReference>
<evidence type="ECO:0000259" key="1">
    <source>
        <dbReference type="Pfam" id="PF00078"/>
    </source>
</evidence>
<feature type="domain" description="Reverse transcriptase" evidence="1">
    <location>
        <begin position="77"/>
        <end position="288"/>
    </location>
</feature>